<dbReference type="Pfam" id="PF14348">
    <property type="entry name" value="DtrJ-like"/>
    <property type="match status" value="1"/>
</dbReference>
<organism evidence="2 3">
    <name type="scientific">Paraburkholderia fungorum</name>
    <dbReference type="NCBI Taxonomy" id="134537"/>
    <lineage>
        <taxon>Bacteria</taxon>
        <taxon>Pseudomonadati</taxon>
        <taxon>Pseudomonadota</taxon>
        <taxon>Betaproteobacteria</taxon>
        <taxon>Burkholderiales</taxon>
        <taxon>Burkholderiaceae</taxon>
        <taxon>Paraburkholderia</taxon>
    </lineage>
</organism>
<dbReference type="RefSeq" id="WP_315697770.1">
    <property type="nucleotide sequence ID" value="NZ_JANSLM010000029.1"/>
</dbReference>
<keyword evidence="1" id="KW-0812">Transmembrane</keyword>
<feature type="transmembrane region" description="Helical" evidence="1">
    <location>
        <begin position="109"/>
        <end position="132"/>
    </location>
</feature>
<comment type="caution">
    <text evidence="2">The sequence shown here is derived from an EMBL/GenBank/DDBJ whole genome shotgun (WGS) entry which is preliminary data.</text>
</comment>
<proteinExistence type="predicted"/>
<accession>A0AAP5QJH6</accession>
<keyword evidence="1" id="KW-1133">Transmembrane helix</keyword>
<name>A0AAP5QJH6_9BURK</name>
<dbReference type="Proteomes" id="UP001246473">
    <property type="component" value="Unassembled WGS sequence"/>
</dbReference>
<reference evidence="2" key="1">
    <citation type="submission" date="2022-08" db="EMBL/GenBank/DDBJ databases">
        <authorList>
            <person name="Kim S.-J."/>
        </authorList>
    </citation>
    <scope>NUCLEOTIDE SEQUENCE</scope>
    <source>
        <strain evidence="2">KJ</strain>
    </source>
</reference>
<evidence type="ECO:0000256" key="1">
    <source>
        <dbReference type="SAM" id="Phobius"/>
    </source>
</evidence>
<dbReference type="EMBL" id="JANSLM010000029">
    <property type="protein sequence ID" value="MDT8843770.1"/>
    <property type="molecule type" value="Genomic_DNA"/>
</dbReference>
<feature type="transmembrane region" description="Helical" evidence="1">
    <location>
        <begin position="12"/>
        <end position="29"/>
    </location>
</feature>
<dbReference type="InterPro" id="IPR022266">
    <property type="entry name" value="DtrJ-like"/>
</dbReference>
<sequence>MASSRFVSHIKWWFFFVPLIAVLVMPAIPDRSWFSIKDEEVNSVVSIVGADRADAAVALTNARFRRWFVQSGLVRSTMNAAGSGEISDGGMSDLAQAWVHNFWLEIYRVVYRATVMKLFILGTLVFCVAAFVDGTVRRKIKASAAGFASPLSFHLAGHGILLVFGVSFAVLVLPVPIYAQCWIAVAAILGALLWKAASSYQ</sequence>
<evidence type="ECO:0000313" key="2">
    <source>
        <dbReference type="EMBL" id="MDT8843770.1"/>
    </source>
</evidence>
<evidence type="ECO:0000313" key="3">
    <source>
        <dbReference type="Proteomes" id="UP001246473"/>
    </source>
</evidence>
<feature type="transmembrane region" description="Helical" evidence="1">
    <location>
        <begin position="177"/>
        <end position="197"/>
    </location>
</feature>
<feature type="transmembrane region" description="Helical" evidence="1">
    <location>
        <begin position="144"/>
        <end position="171"/>
    </location>
</feature>
<protein>
    <submittedName>
        <fullName evidence="2">DUF4400 domain-containing protein</fullName>
    </submittedName>
</protein>
<dbReference type="AlphaFoldDB" id="A0AAP5QJH6"/>
<keyword evidence="1" id="KW-0472">Membrane</keyword>
<gene>
    <name evidence="2" type="ORF">ParKJ_40950</name>
</gene>